<dbReference type="RefSeq" id="WP_183907351.1">
    <property type="nucleotide sequence ID" value="NZ_JACHXZ010000001.1"/>
</dbReference>
<dbReference type="PANTHER" id="PTHR20883">
    <property type="entry name" value="PHYTANOYL-COA DIOXYGENASE DOMAIN CONTAINING 1"/>
    <property type="match status" value="1"/>
</dbReference>
<keyword evidence="2" id="KW-0560">Oxidoreductase</keyword>
<comment type="cofactor">
    <cofactor evidence="1">
        <name>Fe(2+)</name>
        <dbReference type="ChEBI" id="CHEBI:29033"/>
    </cofactor>
</comment>
<organism evidence="2 3">
    <name type="scientific">Simiduia aestuariiviva</name>
    <dbReference type="NCBI Taxonomy" id="1510459"/>
    <lineage>
        <taxon>Bacteria</taxon>
        <taxon>Pseudomonadati</taxon>
        <taxon>Pseudomonadota</taxon>
        <taxon>Gammaproteobacteria</taxon>
        <taxon>Cellvibrionales</taxon>
        <taxon>Cellvibrionaceae</taxon>
        <taxon>Simiduia</taxon>
    </lineage>
</organism>
<dbReference type="Pfam" id="PF05721">
    <property type="entry name" value="PhyH"/>
    <property type="match status" value="1"/>
</dbReference>
<proteinExistence type="predicted"/>
<protein>
    <submittedName>
        <fullName evidence="2">Ectoine hydroxylase-related dioxygenase (Phytanoyl-CoA dioxygenase family)</fullName>
    </submittedName>
</protein>
<evidence type="ECO:0000313" key="2">
    <source>
        <dbReference type="EMBL" id="MBB3166998.1"/>
    </source>
</evidence>
<dbReference type="PANTHER" id="PTHR20883:SF48">
    <property type="entry name" value="ECTOINE DIOXYGENASE"/>
    <property type="match status" value="1"/>
</dbReference>
<dbReference type="InterPro" id="IPR008775">
    <property type="entry name" value="Phytyl_CoA_dOase-like"/>
</dbReference>
<comment type="caution">
    <text evidence="2">The sequence shown here is derived from an EMBL/GenBank/DDBJ whole genome shotgun (WGS) entry which is preliminary data.</text>
</comment>
<dbReference type="GO" id="GO:0005506">
    <property type="term" value="F:iron ion binding"/>
    <property type="evidence" value="ECO:0007669"/>
    <property type="project" value="UniProtKB-ARBA"/>
</dbReference>
<sequence length="221" mass="24756">MQALEDGYELIDEFISKEQFNSINEEIESIAFPVRAGGIRNAEKKFASIHDLAVSETLITQAKNYLSGAAFLVRAILFNKTSENNWLVAWHQDRTVAVSRKFEKHEWGPWSVKDNVAHVQPPIDVLNQMVTFRIHLDDTNLKNGCLKVLPKSHQLGILDSSAIRSYVQNHEAVVCEAPAGSALAMRPHLLHSSSKAVTPSKRRVLHLEYSSFKLPSGVSWA</sequence>
<evidence type="ECO:0000256" key="1">
    <source>
        <dbReference type="ARBA" id="ARBA00001954"/>
    </source>
</evidence>
<dbReference type="Proteomes" id="UP000559987">
    <property type="component" value="Unassembled WGS sequence"/>
</dbReference>
<keyword evidence="3" id="KW-1185">Reference proteome</keyword>
<dbReference type="SUPFAM" id="SSF51197">
    <property type="entry name" value="Clavaminate synthase-like"/>
    <property type="match status" value="1"/>
</dbReference>
<gene>
    <name evidence="2" type="ORF">FHS30_000174</name>
</gene>
<dbReference type="EMBL" id="JACHXZ010000001">
    <property type="protein sequence ID" value="MBB3166998.1"/>
    <property type="molecule type" value="Genomic_DNA"/>
</dbReference>
<evidence type="ECO:0000313" key="3">
    <source>
        <dbReference type="Proteomes" id="UP000559987"/>
    </source>
</evidence>
<dbReference type="GO" id="GO:0016706">
    <property type="term" value="F:2-oxoglutarate-dependent dioxygenase activity"/>
    <property type="evidence" value="ECO:0007669"/>
    <property type="project" value="UniProtKB-ARBA"/>
</dbReference>
<dbReference type="AlphaFoldDB" id="A0A839UN42"/>
<keyword evidence="2" id="KW-0223">Dioxygenase</keyword>
<name>A0A839UN42_9GAMM</name>
<reference evidence="2 3" key="1">
    <citation type="submission" date="2020-08" db="EMBL/GenBank/DDBJ databases">
        <title>Genomic Encyclopedia of Type Strains, Phase III (KMG-III): the genomes of soil and plant-associated and newly described type strains.</title>
        <authorList>
            <person name="Whitman W."/>
        </authorList>
    </citation>
    <scope>NUCLEOTIDE SEQUENCE [LARGE SCALE GENOMIC DNA]</scope>
    <source>
        <strain evidence="2 3">CECT 8571</strain>
    </source>
</reference>
<accession>A0A839UN42</accession>
<dbReference type="Gene3D" id="2.60.120.620">
    <property type="entry name" value="q2cbj1_9rhob like domain"/>
    <property type="match status" value="1"/>
</dbReference>